<feature type="domain" description="Tyrosinase copper-binding" evidence="1">
    <location>
        <begin position="71"/>
        <end position="90"/>
    </location>
</feature>
<dbReference type="InterPro" id="IPR002227">
    <property type="entry name" value="Tyrosinase_Cu-bd"/>
</dbReference>
<dbReference type="Gene3D" id="1.10.1280.10">
    <property type="entry name" value="Di-copper center containing domain from catechol oxidase"/>
    <property type="match status" value="1"/>
</dbReference>
<dbReference type="GeneID" id="70123799"/>
<dbReference type="OrthoDB" id="6132182at2759"/>
<evidence type="ECO:0000259" key="1">
    <source>
        <dbReference type="Pfam" id="PF00264"/>
    </source>
</evidence>
<dbReference type="AlphaFoldDB" id="A0A9P8RLL1"/>
<proteinExistence type="predicted"/>
<dbReference type="EMBL" id="JAGPXC010000011">
    <property type="protein sequence ID" value="KAH6645475.1"/>
    <property type="molecule type" value="Genomic_DNA"/>
</dbReference>
<accession>A0A9P8RLL1</accession>
<protein>
    <recommendedName>
        <fullName evidence="1">Tyrosinase copper-binding domain-containing protein</fullName>
    </recommendedName>
</protein>
<organism evidence="2 3">
    <name type="scientific">Truncatella angustata</name>
    <dbReference type="NCBI Taxonomy" id="152316"/>
    <lineage>
        <taxon>Eukaryota</taxon>
        <taxon>Fungi</taxon>
        <taxon>Dikarya</taxon>
        <taxon>Ascomycota</taxon>
        <taxon>Pezizomycotina</taxon>
        <taxon>Sordariomycetes</taxon>
        <taxon>Xylariomycetidae</taxon>
        <taxon>Amphisphaeriales</taxon>
        <taxon>Sporocadaceae</taxon>
        <taxon>Truncatella</taxon>
    </lineage>
</organism>
<sequence>MCLVKVSYFETGQPRTIWLGCLSDTNNLSPLQRDSHMFHHGILARQYFLGRDHPFVTYAVIRPRSSTFLMNPMFWLHHASVDRIWLIWQTVLDSITADRRYNVPHQNSGAVSRGRHTCFLDKAWPSVSVELLSV</sequence>
<keyword evidence="3" id="KW-1185">Reference proteome</keyword>
<gene>
    <name evidence="2" type="ORF">BKA67DRAFT_113265</name>
</gene>
<comment type="caution">
    <text evidence="2">The sequence shown here is derived from an EMBL/GenBank/DDBJ whole genome shotgun (WGS) entry which is preliminary data.</text>
</comment>
<dbReference type="InterPro" id="IPR008922">
    <property type="entry name" value="Di-copper_centre_dom_sf"/>
</dbReference>
<reference evidence="2" key="1">
    <citation type="journal article" date="2021" name="Nat. Commun.">
        <title>Genetic determinants of endophytism in the Arabidopsis root mycobiome.</title>
        <authorList>
            <person name="Mesny F."/>
            <person name="Miyauchi S."/>
            <person name="Thiergart T."/>
            <person name="Pickel B."/>
            <person name="Atanasova L."/>
            <person name="Karlsson M."/>
            <person name="Huettel B."/>
            <person name="Barry K.W."/>
            <person name="Haridas S."/>
            <person name="Chen C."/>
            <person name="Bauer D."/>
            <person name="Andreopoulos W."/>
            <person name="Pangilinan J."/>
            <person name="LaButti K."/>
            <person name="Riley R."/>
            <person name="Lipzen A."/>
            <person name="Clum A."/>
            <person name="Drula E."/>
            <person name="Henrissat B."/>
            <person name="Kohler A."/>
            <person name="Grigoriev I.V."/>
            <person name="Martin F.M."/>
            <person name="Hacquard S."/>
        </authorList>
    </citation>
    <scope>NUCLEOTIDE SEQUENCE</scope>
    <source>
        <strain evidence="2">MPI-SDFR-AT-0073</strain>
    </source>
</reference>
<dbReference type="Pfam" id="PF00264">
    <property type="entry name" value="Tyrosinase"/>
    <property type="match status" value="1"/>
</dbReference>
<name>A0A9P8RLL1_9PEZI</name>
<dbReference type="Proteomes" id="UP000758603">
    <property type="component" value="Unassembled WGS sequence"/>
</dbReference>
<dbReference type="GO" id="GO:0016491">
    <property type="term" value="F:oxidoreductase activity"/>
    <property type="evidence" value="ECO:0007669"/>
    <property type="project" value="InterPro"/>
</dbReference>
<dbReference type="RefSeq" id="XP_045951989.1">
    <property type="nucleotide sequence ID" value="XM_046094906.1"/>
</dbReference>
<evidence type="ECO:0000313" key="3">
    <source>
        <dbReference type="Proteomes" id="UP000758603"/>
    </source>
</evidence>
<evidence type="ECO:0000313" key="2">
    <source>
        <dbReference type="EMBL" id="KAH6645475.1"/>
    </source>
</evidence>
<dbReference type="SUPFAM" id="SSF48056">
    <property type="entry name" value="Di-copper centre-containing domain"/>
    <property type="match status" value="1"/>
</dbReference>